<evidence type="ECO:0000259" key="7">
    <source>
        <dbReference type="PROSITE" id="PS50011"/>
    </source>
</evidence>
<organism evidence="8 9">
    <name type="scientific">Pseudocohnilembus persalinus</name>
    <name type="common">Ciliate</name>
    <dbReference type="NCBI Taxonomy" id="266149"/>
    <lineage>
        <taxon>Eukaryota</taxon>
        <taxon>Sar</taxon>
        <taxon>Alveolata</taxon>
        <taxon>Ciliophora</taxon>
        <taxon>Intramacronucleata</taxon>
        <taxon>Oligohymenophorea</taxon>
        <taxon>Scuticociliatia</taxon>
        <taxon>Philasterida</taxon>
        <taxon>Pseudocohnilembidae</taxon>
        <taxon>Pseudocohnilembus</taxon>
    </lineage>
</organism>
<evidence type="ECO:0000256" key="2">
    <source>
        <dbReference type="ARBA" id="ARBA00022679"/>
    </source>
</evidence>
<dbReference type="InterPro" id="IPR011009">
    <property type="entry name" value="Kinase-like_dom_sf"/>
</dbReference>
<dbReference type="PANTHER" id="PTHR24346:SF82">
    <property type="entry name" value="KP78A-RELATED"/>
    <property type="match status" value="1"/>
</dbReference>
<dbReference type="GO" id="GO:0005524">
    <property type="term" value="F:ATP binding"/>
    <property type="evidence" value="ECO:0007669"/>
    <property type="project" value="UniProtKB-KW"/>
</dbReference>
<evidence type="ECO:0000313" key="8">
    <source>
        <dbReference type="EMBL" id="KRX04090.1"/>
    </source>
</evidence>
<keyword evidence="2" id="KW-0808">Transferase</keyword>
<reference evidence="8 9" key="1">
    <citation type="journal article" date="2015" name="Sci. Rep.">
        <title>Genome of the facultative scuticociliatosis pathogen Pseudocohnilembus persalinus provides insight into its virulence through horizontal gene transfer.</title>
        <authorList>
            <person name="Xiong J."/>
            <person name="Wang G."/>
            <person name="Cheng J."/>
            <person name="Tian M."/>
            <person name="Pan X."/>
            <person name="Warren A."/>
            <person name="Jiang C."/>
            <person name="Yuan D."/>
            <person name="Miao W."/>
        </authorList>
    </citation>
    <scope>NUCLEOTIDE SEQUENCE [LARGE SCALE GENOMIC DNA]</scope>
    <source>
        <strain evidence="8">36N120E</strain>
    </source>
</reference>
<dbReference type="Proteomes" id="UP000054937">
    <property type="component" value="Unassembled WGS sequence"/>
</dbReference>
<dbReference type="GO" id="GO:0004674">
    <property type="term" value="F:protein serine/threonine kinase activity"/>
    <property type="evidence" value="ECO:0007669"/>
    <property type="project" value="UniProtKB-KW"/>
</dbReference>
<dbReference type="OMA" id="FRMSCAI"/>
<sequence length="455" mass="53700">MQENQKEKELIQQKEAQNKQQQQLQSQVKKSNQNQKRVLLRPTSTKQNIDIFENVGQNVLFKCMKLNKESTFNSVRHEYQVSQSLQHPNIIKFIQFYPEIQIYGQLYSAVEMIQHKGSIWEEVYERKNRYFLQTIKVWFKEMLETLQYLEQFQVSHNNINSENILIDGNNQNQVYLSNLKFANKQSAQSKQENLLKWKMQSSLKYAGPEVYALLSGQVDSIDEIANDIYSLGMVFFELIFGILPSKNNQENNSKEFQLYKLFRGKETEKDLEEDRVQLVQWMRERKQQEILASQNKNCQIQFLQQIQQANEKGEDQSKIVEPIFEEEIKQMALFFMFCLSNVPRSRPSVSVLLQHPWINQSQNNFSGFQGGLNNSGVGNISSSQQLQIQQQQLQQQQQQQLQQQSLFSKQFSMLPQKEQMNIYQQLQQQQLIQQQLQQQQQQQAAINSRNNSNNK</sequence>
<protein>
    <submittedName>
        <fullName evidence="8">Protein kinase-like domain</fullName>
    </submittedName>
</protein>
<comment type="caution">
    <text evidence="8">The sequence shown here is derived from an EMBL/GenBank/DDBJ whole genome shotgun (WGS) entry which is preliminary data.</text>
</comment>
<dbReference type="Gene3D" id="1.10.510.10">
    <property type="entry name" value="Transferase(Phosphotransferase) domain 1"/>
    <property type="match status" value="1"/>
</dbReference>
<proteinExistence type="predicted"/>
<evidence type="ECO:0000313" key="9">
    <source>
        <dbReference type="Proteomes" id="UP000054937"/>
    </source>
</evidence>
<dbReference type="GO" id="GO:0005737">
    <property type="term" value="C:cytoplasm"/>
    <property type="evidence" value="ECO:0007669"/>
    <property type="project" value="TreeGrafter"/>
</dbReference>
<gene>
    <name evidence="8" type="ORF">PPERSA_08305</name>
</gene>
<dbReference type="SUPFAM" id="SSF56112">
    <property type="entry name" value="Protein kinase-like (PK-like)"/>
    <property type="match status" value="1"/>
</dbReference>
<name>A0A0V0QPW3_PSEPJ</name>
<keyword evidence="5" id="KW-0067">ATP-binding</keyword>
<dbReference type="SMART" id="SM00220">
    <property type="entry name" value="S_TKc"/>
    <property type="match status" value="1"/>
</dbReference>
<feature type="region of interest" description="Disordered" evidence="6">
    <location>
        <begin position="1"/>
        <end position="39"/>
    </location>
</feature>
<accession>A0A0V0QPW3</accession>
<keyword evidence="9" id="KW-1185">Reference proteome</keyword>
<dbReference type="AlphaFoldDB" id="A0A0V0QPW3"/>
<evidence type="ECO:0000256" key="4">
    <source>
        <dbReference type="ARBA" id="ARBA00022777"/>
    </source>
</evidence>
<keyword evidence="3" id="KW-0547">Nucleotide-binding</keyword>
<dbReference type="PROSITE" id="PS50011">
    <property type="entry name" value="PROTEIN_KINASE_DOM"/>
    <property type="match status" value="1"/>
</dbReference>
<evidence type="ECO:0000256" key="1">
    <source>
        <dbReference type="ARBA" id="ARBA00022527"/>
    </source>
</evidence>
<evidence type="ECO:0000256" key="3">
    <source>
        <dbReference type="ARBA" id="ARBA00022741"/>
    </source>
</evidence>
<dbReference type="GO" id="GO:0035556">
    <property type="term" value="P:intracellular signal transduction"/>
    <property type="evidence" value="ECO:0007669"/>
    <property type="project" value="TreeGrafter"/>
</dbReference>
<dbReference type="Gene3D" id="3.30.200.20">
    <property type="entry name" value="Phosphorylase Kinase, domain 1"/>
    <property type="match status" value="1"/>
</dbReference>
<dbReference type="Pfam" id="PF00069">
    <property type="entry name" value="Pkinase"/>
    <property type="match status" value="1"/>
</dbReference>
<feature type="compositionally biased region" description="Basic and acidic residues" evidence="6">
    <location>
        <begin position="1"/>
        <end position="12"/>
    </location>
</feature>
<dbReference type="EMBL" id="LDAU01000121">
    <property type="protein sequence ID" value="KRX04090.1"/>
    <property type="molecule type" value="Genomic_DNA"/>
</dbReference>
<dbReference type="PANTHER" id="PTHR24346">
    <property type="entry name" value="MAP/MICROTUBULE AFFINITY-REGULATING KINASE"/>
    <property type="match status" value="1"/>
</dbReference>
<evidence type="ECO:0000256" key="6">
    <source>
        <dbReference type="SAM" id="MobiDB-lite"/>
    </source>
</evidence>
<feature type="domain" description="Protein kinase" evidence="7">
    <location>
        <begin position="1"/>
        <end position="358"/>
    </location>
</feature>
<keyword evidence="4 8" id="KW-0418">Kinase</keyword>
<dbReference type="InParanoid" id="A0A0V0QPW3"/>
<dbReference type="InterPro" id="IPR000719">
    <property type="entry name" value="Prot_kinase_dom"/>
</dbReference>
<feature type="compositionally biased region" description="Low complexity" evidence="6">
    <location>
        <begin position="13"/>
        <end position="36"/>
    </location>
</feature>
<keyword evidence="1" id="KW-0723">Serine/threonine-protein kinase</keyword>
<evidence type="ECO:0000256" key="5">
    <source>
        <dbReference type="ARBA" id="ARBA00022840"/>
    </source>
</evidence>